<dbReference type="EMBL" id="JBJKTR010000005">
    <property type="protein sequence ID" value="KAL3369613.1"/>
    <property type="molecule type" value="Genomic_DNA"/>
</dbReference>
<evidence type="ECO:0000259" key="4">
    <source>
        <dbReference type="Pfam" id="PF13360"/>
    </source>
</evidence>
<evidence type="ECO:0000256" key="1">
    <source>
        <dbReference type="ARBA" id="ARBA00001931"/>
    </source>
</evidence>
<dbReference type="Pfam" id="PF13360">
    <property type="entry name" value="PQQ_2"/>
    <property type="match status" value="1"/>
</dbReference>
<dbReference type="PANTHER" id="PTHR32303:SF10">
    <property type="entry name" value="OUTER MEMBRANE PROTEIN ASSEMBLY FACTOR BAMB"/>
    <property type="match status" value="1"/>
</dbReference>
<dbReference type="SUPFAM" id="SSF50998">
    <property type="entry name" value="Quinoprotein alcohol dehydrogenase-like"/>
    <property type="match status" value="1"/>
</dbReference>
<dbReference type="SMART" id="SM00564">
    <property type="entry name" value="PQQ"/>
    <property type="match status" value="1"/>
</dbReference>
<comment type="cofactor">
    <cofactor evidence="1">
        <name>pyrroloquinoline quinone</name>
        <dbReference type="ChEBI" id="CHEBI:58442"/>
    </cofactor>
</comment>
<name>A0ABD2ULC3_9SOLN</name>
<dbReference type="InterPro" id="IPR015943">
    <property type="entry name" value="WD40/YVTN_repeat-like_dom_sf"/>
</dbReference>
<gene>
    <name evidence="5" type="ORF">AABB24_010119</name>
</gene>
<keyword evidence="6" id="KW-1185">Reference proteome</keyword>
<sequence length="101" mass="10542">MDAQTGEILWTTAVPNNGRSNPVTVANGVLLAGSQNPRGPIYVINAKTGKILWSNETGATVYGGMSVSNGCFYVGNGYRSGIGVFNPNNTGGTSLFAYCVY</sequence>
<comment type="caution">
    <text evidence="5">The sequence shown here is derived from an EMBL/GenBank/DDBJ whole genome shotgun (WGS) entry which is preliminary data.</text>
</comment>
<comment type="similarity">
    <text evidence="2">Belongs to the bacterial PQQ dehydrogenase family.</text>
</comment>
<dbReference type="Proteomes" id="UP001627284">
    <property type="component" value="Unassembled WGS sequence"/>
</dbReference>
<dbReference type="AlphaFoldDB" id="A0ABD2ULC3"/>
<keyword evidence="3" id="KW-0560">Oxidoreductase</keyword>
<protein>
    <recommendedName>
        <fullName evidence="4">Pyrrolo-quinoline quinone repeat domain-containing protein</fullName>
    </recommendedName>
</protein>
<reference evidence="5 6" key="1">
    <citation type="submission" date="2024-05" db="EMBL/GenBank/DDBJ databases">
        <title>De novo assembly of an allotetraploid wild potato.</title>
        <authorList>
            <person name="Hosaka A.J."/>
        </authorList>
    </citation>
    <scope>NUCLEOTIDE SEQUENCE [LARGE SCALE GENOMIC DNA]</scope>
    <source>
        <tissue evidence="5">Young leaves</tissue>
    </source>
</reference>
<organism evidence="5 6">
    <name type="scientific">Solanum stoloniferum</name>
    <dbReference type="NCBI Taxonomy" id="62892"/>
    <lineage>
        <taxon>Eukaryota</taxon>
        <taxon>Viridiplantae</taxon>
        <taxon>Streptophyta</taxon>
        <taxon>Embryophyta</taxon>
        <taxon>Tracheophyta</taxon>
        <taxon>Spermatophyta</taxon>
        <taxon>Magnoliopsida</taxon>
        <taxon>eudicotyledons</taxon>
        <taxon>Gunneridae</taxon>
        <taxon>Pentapetalae</taxon>
        <taxon>asterids</taxon>
        <taxon>lamiids</taxon>
        <taxon>Solanales</taxon>
        <taxon>Solanaceae</taxon>
        <taxon>Solanoideae</taxon>
        <taxon>Solaneae</taxon>
        <taxon>Solanum</taxon>
    </lineage>
</organism>
<evidence type="ECO:0000313" key="6">
    <source>
        <dbReference type="Proteomes" id="UP001627284"/>
    </source>
</evidence>
<evidence type="ECO:0000313" key="5">
    <source>
        <dbReference type="EMBL" id="KAL3369613.1"/>
    </source>
</evidence>
<proteinExistence type="inferred from homology"/>
<feature type="domain" description="Pyrrolo-quinoline quinone repeat" evidence="4">
    <location>
        <begin position="2"/>
        <end position="75"/>
    </location>
</feature>
<dbReference type="InterPro" id="IPR011047">
    <property type="entry name" value="Quinoprotein_ADH-like_sf"/>
</dbReference>
<dbReference type="InterPro" id="IPR002372">
    <property type="entry name" value="PQQ_rpt_dom"/>
</dbReference>
<evidence type="ECO:0000256" key="3">
    <source>
        <dbReference type="ARBA" id="ARBA00023002"/>
    </source>
</evidence>
<dbReference type="GO" id="GO:0016491">
    <property type="term" value="F:oxidoreductase activity"/>
    <property type="evidence" value="ECO:0007669"/>
    <property type="project" value="UniProtKB-KW"/>
</dbReference>
<dbReference type="InterPro" id="IPR018391">
    <property type="entry name" value="PQQ_b-propeller_rpt"/>
</dbReference>
<dbReference type="Gene3D" id="2.130.10.10">
    <property type="entry name" value="YVTN repeat-like/Quinoprotein amine dehydrogenase"/>
    <property type="match status" value="1"/>
</dbReference>
<accession>A0ABD2ULC3</accession>
<evidence type="ECO:0000256" key="2">
    <source>
        <dbReference type="ARBA" id="ARBA00008156"/>
    </source>
</evidence>
<dbReference type="PANTHER" id="PTHR32303">
    <property type="entry name" value="QUINOPROTEIN ALCOHOL DEHYDROGENASE (CYTOCHROME C)"/>
    <property type="match status" value="1"/>
</dbReference>